<dbReference type="EMBL" id="CDMZ01002527">
    <property type="protein sequence ID" value="CEM42778.1"/>
    <property type="molecule type" value="Genomic_DNA"/>
</dbReference>
<feature type="region of interest" description="Disordered" evidence="1">
    <location>
        <begin position="365"/>
        <end position="393"/>
    </location>
</feature>
<protein>
    <submittedName>
        <fullName evidence="2">Uncharacterized protein</fullName>
    </submittedName>
</protein>
<evidence type="ECO:0000313" key="2">
    <source>
        <dbReference type="EMBL" id="CEM42778.1"/>
    </source>
</evidence>
<feature type="compositionally biased region" description="Polar residues" evidence="1">
    <location>
        <begin position="376"/>
        <end position="391"/>
    </location>
</feature>
<organism evidence="2">
    <name type="scientific">Chromera velia CCMP2878</name>
    <dbReference type="NCBI Taxonomy" id="1169474"/>
    <lineage>
        <taxon>Eukaryota</taxon>
        <taxon>Sar</taxon>
        <taxon>Alveolata</taxon>
        <taxon>Colpodellida</taxon>
        <taxon>Chromeraceae</taxon>
        <taxon>Chromera</taxon>
    </lineage>
</organism>
<reference evidence="2" key="1">
    <citation type="submission" date="2014-11" db="EMBL/GenBank/DDBJ databases">
        <authorList>
            <person name="Otto D Thomas"/>
            <person name="Naeem Raeece"/>
        </authorList>
    </citation>
    <scope>NUCLEOTIDE SEQUENCE</scope>
</reference>
<feature type="compositionally biased region" description="Basic and acidic residues" evidence="1">
    <location>
        <begin position="365"/>
        <end position="375"/>
    </location>
</feature>
<dbReference type="AlphaFoldDB" id="A0A0G4HFW1"/>
<gene>
    <name evidence="2" type="ORF">Cvel_27008</name>
</gene>
<evidence type="ECO:0000256" key="1">
    <source>
        <dbReference type="SAM" id="MobiDB-lite"/>
    </source>
</evidence>
<sequence length="455" mass="51535">MPKGKKGKKAKITGTPDVIKFKGEPGFAMLTELVELKERLPAVEEGILTEEETRVIARMLNLVGSLAELFPIESSKDYRFQLHHRFLHPTPQFFPWGYPVEMVERAKAIMDRSVMTVNNQDFPLGQLQRQAANFLKHLTLEPQKLITYVEQNLKDDFAVTLKKFRVDMTTQLKEFDKGWRAFEEPFLQERLQVHNKVFAPVVTLVEVESELSKAEEKLDIDEKQRLEEAFMKAAEKLTNAMFEGTELQKFVPNAAELAEACLYFQLRLPPEEVNLAKHVIKDFVNLRLYVAAIPVNRLKDNFDENPILKRLLKALHRSVTSAAEGLEAARKLPKICANKRDNWMTKKLLEPEVMEMKRELRYMKSRGDEHGDLRSTAENTGPPTHSVSSHPRTLPASVVTALGMPPPDLSFDVHTVRKTFGMSVTGPLGSLPGKGTTMGALGMEEMSATRGTRVN</sequence>
<accession>A0A0G4HFW1</accession>
<dbReference type="VEuPathDB" id="CryptoDB:Cvel_27008"/>
<proteinExistence type="predicted"/>
<name>A0A0G4HFW1_9ALVE</name>
<dbReference type="PhylomeDB" id="A0A0G4HFW1"/>